<comment type="subcellular location">
    <subcellularLocation>
        <location evidence="1">Nucleus</location>
    </subcellularLocation>
</comment>
<dbReference type="Pfam" id="PF05699">
    <property type="entry name" value="Dimer_Tnp_hAT"/>
    <property type="match status" value="1"/>
</dbReference>
<evidence type="ECO:0000259" key="6">
    <source>
        <dbReference type="Pfam" id="PF05699"/>
    </source>
</evidence>
<dbReference type="Gene3D" id="1.10.10.1070">
    <property type="entry name" value="Zinc finger, BED domain-containing"/>
    <property type="match status" value="1"/>
</dbReference>
<keyword evidence="2" id="KW-0479">Metal-binding</keyword>
<evidence type="ECO:0000256" key="5">
    <source>
        <dbReference type="ARBA" id="ARBA00023242"/>
    </source>
</evidence>
<feature type="domain" description="HAT C-terminal dimerisation" evidence="6">
    <location>
        <begin position="583"/>
        <end position="657"/>
    </location>
</feature>
<dbReference type="Proteomes" id="UP000887540">
    <property type="component" value="Unplaced"/>
</dbReference>
<proteinExistence type="predicted"/>
<dbReference type="AlphaFoldDB" id="A0A914ENC4"/>
<evidence type="ECO:0000256" key="1">
    <source>
        <dbReference type="ARBA" id="ARBA00004123"/>
    </source>
</evidence>
<dbReference type="InterPro" id="IPR012337">
    <property type="entry name" value="RNaseH-like_sf"/>
</dbReference>
<sequence>MTYLIGDYKILLHLAHPLQKQHQIVEAAPDRWSKERKAWILLELEKGNLLLAPFREGDDFFSRVTKPTGERVAVQCNMCKTLLSPNAGGQYNYHRTACPQRQIPKEKLQISPFPINTTNKKTVIQSIAKLCAMDFLPFSIVEGSGFRAFVNDVLQFGFNAGVSVVKNKEKYSAPNVDDYLPQRSAVDRFIDDYISIKLPAFNELIERSIKNHGGAISMKSLTINSRGFVQVAVHFIDEFWRLHAYTIDIVPCIKRNYMDSLSKTLSKRGLDFPNAHTKSQIDLFAEHGLTLVVNLGNVEITWVADRLDGMEDRLSNFCYWIISPQKLEKMGCVLDKQIKEELIKVKSTIDDAKEVIKELSKSLETKNNLAASVLKELNKPGISCKKSIELFLELIEICHQPGLLIDLRVDLPNQDLCNKFDSVVNNLRDLRDYVTAIGSIEYSIKNLRREHEPTLCSILLELETLRKEFKSIEQNSDSSAIKALGKAGIQLIKNQIEYEINDLHTNAFILDPANKNNLRFLLPSAERFQKAKEAFRKSVLALRPSPTEEPQIDQDFDELDSFDGLPPSTSNNLGIDPIEIEIKNYLGLSKTQAENYESVLDFWKANETTYPTIAKLAKRVLCIPACVISEDGTFNLLNGTGKETSAIDPETISKLVNTVALQKFCQVMA</sequence>
<evidence type="ECO:0000313" key="8">
    <source>
        <dbReference type="WBParaSite" id="ACRNAN_scaffold972.g16871.t1"/>
    </source>
</evidence>
<accession>A0A914ENC4</accession>
<evidence type="ECO:0000256" key="4">
    <source>
        <dbReference type="ARBA" id="ARBA00022833"/>
    </source>
</evidence>
<dbReference type="SUPFAM" id="SSF53098">
    <property type="entry name" value="Ribonuclease H-like"/>
    <property type="match status" value="1"/>
</dbReference>
<keyword evidence="7" id="KW-1185">Reference proteome</keyword>
<reference evidence="8" key="1">
    <citation type="submission" date="2022-11" db="UniProtKB">
        <authorList>
            <consortium name="WormBaseParasite"/>
        </authorList>
    </citation>
    <scope>IDENTIFICATION</scope>
</reference>
<dbReference type="InterPro" id="IPR052035">
    <property type="entry name" value="ZnF_BED_domain_contain"/>
</dbReference>
<evidence type="ECO:0000313" key="7">
    <source>
        <dbReference type="Proteomes" id="UP000887540"/>
    </source>
</evidence>
<dbReference type="PANTHER" id="PTHR46481:SF10">
    <property type="entry name" value="ZINC FINGER BED DOMAIN-CONTAINING PROTEIN 39"/>
    <property type="match status" value="1"/>
</dbReference>
<protein>
    <submittedName>
        <fullName evidence="8">HAT C-terminal dimerisation domain-containing protein</fullName>
    </submittedName>
</protein>
<keyword evidence="4" id="KW-0862">Zinc</keyword>
<keyword evidence="3" id="KW-0863">Zinc-finger</keyword>
<evidence type="ECO:0000256" key="3">
    <source>
        <dbReference type="ARBA" id="ARBA00022771"/>
    </source>
</evidence>
<dbReference type="GO" id="GO:0046983">
    <property type="term" value="F:protein dimerization activity"/>
    <property type="evidence" value="ECO:0007669"/>
    <property type="project" value="InterPro"/>
</dbReference>
<dbReference type="PANTHER" id="PTHR46481">
    <property type="entry name" value="ZINC FINGER BED DOMAIN-CONTAINING PROTEIN 4"/>
    <property type="match status" value="1"/>
</dbReference>
<dbReference type="WBParaSite" id="ACRNAN_scaffold972.g16871.t1">
    <property type="protein sequence ID" value="ACRNAN_scaffold972.g16871.t1"/>
    <property type="gene ID" value="ACRNAN_scaffold972.g16871"/>
</dbReference>
<name>A0A914ENC4_9BILA</name>
<dbReference type="InterPro" id="IPR008906">
    <property type="entry name" value="HATC_C_dom"/>
</dbReference>
<keyword evidence="5" id="KW-0539">Nucleus</keyword>
<organism evidence="7 8">
    <name type="scientific">Acrobeloides nanus</name>
    <dbReference type="NCBI Taxonomy" id="290746"/>
    <lineage>
        <taxon>Eukaryota</taxon>
        <taxon>Metazoa</taxon>
        <taxon>Ecdysozoa</taxon>
        <taxon>Nematoda</taxon>
        <taxon>Chromadorea</taxon>
        <taxon>Rhabditida</taxon>
        <taxon>Tylenchina</taxon>
        <taxon>Cephalobomorpha</taxon>
        <taxon>Cephaloboidea</taxon>
        <taxon>Cephalobidae</taxon>
        <taxon>Acrobeloides</taxon>
    </lineage>
</organism>
<dbReference type="GO" id="GO:0005634">
    <property type="term" value="C:nucleus"/>
    <property type="evidence" value="ECO:0007669"/>
    <property type="project" value="UniProtKB-SubCell"/>
</dbReference>
<dbReference type="SUPFAM" id="SSF140996">
    <property type="entry name" value="Hermes dimerisation domain"/>
    <property type="match status" value="1"/>
</dbReference>
<evidence type="ECO:0000256" key="2">
    <source>
        <dbReference type="ARBA" id="ARBA00022723"/>
    </source>
</evidence>
<dbReference type="GO" id="GO:0008270">
    <property type="term" value="F:zinc ion binding"/>
    <property type="evidence" value="ECO:0007669"/>
    <property type="project" value="UniProtKB-KW"/>
</dbReference>